<organism evidence="2 3">
    <name type="scientific">Streptomyces kunmingensis</name>
    <dbReference type="NCBI Taxonomy" id="68225"/>
    <lineage>
        <taxon>Bacteria</taxon>
        <taxon>Bacillati</taxon>
        <taxon>Actinomycetota</taxon>
        <taxon>Actinomycetes</taxon>
        <taxon>Kitasatosporales</taxon>
        <taxon>Streptomycetaceae</taxon>
        <taxon>Streptomyces</taxon>
    </lineage>
</organism>
<evidence type="ECO:0000313" key="3">
    <source>
        <dbReference type="Proteomes" id="UP001352223"/>
    </source>
</evidence>
<evidence type="ECO:0000256" key="1">
    <source>
        <dbReference type="SAM" id="MobiDB-lite"/>
    </source>
</evidence>
<evidence type="ECO:0000313" key="2">
    <source>
        <dbReference type="EMBL" id="MEB3962619.1"/>
    </source>
</evidence>
<gene>
    <name evidence="2" type="ORF">OKJ48_20530</name>
</gene>
<protein>
    <submittedName>
        <fullName evidence="2">Uncharacterized protein</fullName>
    </submittedName>
</protein>
<feature type="region of interest" description="Disordered" evidence="1">
    <location>
        <begin position="168"/>
        <end position="199"/>
    </location>
</feature>
<dbReference type="Proteomes" id="UP001352223">
    <property type="component" value="Unassembled WGS sequence"/>
</dbReference>
<keyword evidence="3" id="KW-1185">Reference proteome</keyword>
<name>A0ABU6CD26_9ACTN</name>
<sequence>MRITIEGASPEFERKLLDLLAEHREELTVTVDTTWTVERAVDFLRSLTAAARLFARLVVDADDGLLGAHTLREHFDRGLRGPTVSLAKALTRGMREGWLPEGIEAPIAVVYGGPASASWRRADSYRLTSENVPVFREAFARLDAAPARLNWAAGEAPSAFAPAQHPAWGKKLIPPEGAPHLPFGRGRSVPRGSSPELHD</sequence>
<proteinExistence type="predicted"/>
<reference evidence="2 3" key="1">
    <citation type="submission" date="2022-10" db="EMBL/GenBank/DDBJ databases">
        <authorList>
            <person name="Xie J."/>
            <person name="Shen N."/>
        </authorList>
    </citation>
    <scope>NUCLEOTIDE SEQUENCE [LARGE SCALE GENOMIC DNA]</scope>
    <source>
        <strain evidence="2 3">DSM 41681</strain>
    </source>
</reference>
<comment type="caution">
    <text evidence="2">The sequence shown here is derived from an EMBL/GenBank/DDBJ whole genome shotgun (WGS) entry which is preliminary data.</text>
</comment>
<dbReference type="EMBL" id="JAOZYB010000162">
    <property type="protein sequence ID" value="MEB3962619.1"/>
    <property type="molecule type" value="Genomic_DNA"/>
</dbReference>
<dbReference type="RefSeq" id="WP_324770187.1">
    <property type="nucleotide sequence ID" value="NZ_BAAATS010000037.1"/>
</dbReference>
<accession>A0ABU6CD26</accession>